<sequence>MPLASDLNPNRAERCAGCGEPLGLGPWWCIETQPFHERCAPWESRAFPLSHEIRRLRLLRRKLTRAIAAIDAVGVALRAAERRWPDSALDLLSASHKAIEGLDARMRELGWRR</sequence>
<accession>A0A0F6W2X4</accession>
<proteinExistence type="predicted"/>
<dbReference type="KEGG" id="samy:DB32_003249"/>
<evidence type="ECO:0000313" key="1">
    <source>
        <dbReference type="EMBL" id="AKF06100.1"/>
    </source>
</evidence>
<dbReference type="AlphaFoldDB" id="A0A0F6W2X4"/>
<reference evidence="1 2" key="1">
    <citation type="submission" date="2015-03" db="EMBL/GenBank/DDBJ databases">
        <title>Genome assembly of Sandaracinus amylolyticus DSM 53668.</title>
        <authorList>
            <person name="Sharma G."/>
            <person name="Subramanian S."/>
        </authorList>
    </citation>
    <scope>NUCLEOTIDE SEQUENCE [LARGE SCALE GENOMIC DNA]</scope>
    <source>
        <strain evidence="1 2">DSM 53668</strain>
    </source>
</reference>
<gene>
    <name evidence="1" type="ORF">DB32_003249</name>
</gene>
<organism evidence="1 2">
    <name type="scientific">Sandaracinus amylolyticus</name>
    <dbReference type="NCBI Taxonomy" id="927083"/>
    <lineage>
        <taxon>Bacteria</taxon>
        <taxon>Pseudomonadati</taxon>
        <taxon>Myxococcota</taxon>
        <taxon>Polyangia</taxon>
        <taxon>Polyangiales</taxon>
        <taxon>Sandaracinaceae</taxon>
        <taxon>Sandaracinus</taxon>
    </lineage>
</organism>
<name>A0A0F6W2X4_9BACT</name>
<evidence type="ECO:0000313" key="2">
    <source>
        <dbReference type="Proteomes" id="UP000034883"/>
    </source>
</evidence>
<dbReference type="EMBL" id="CP011125">
    <property type="protein sequence ID" value="AKF06100.1"/>
    <property type="molecule type" value="Genomic_DNA"/>
</dbReference>
<keyword evidence="2" id="KW-1185">Reference proteome</keyword>
<dbReference type="Proteomes" id="UP000034883">
    <property type="component" value="Chromosome"/>
</dbReference>
<protein>
    <submittedName>
        <fullName evidence="1">Uncharacterized protein</fullName>
    </submittedName>
</protein>
<dbReference type="RefSeq" id="WP_053233308.1">
    <property type="nucleotide sequence ID" value="NZ_CP011125.1"/>
</dbReference>